<comment type="subcellular location">
    <subcellularLocation>
        <location evidence="5">Cytoplasm</location>
    </subcellularLocation>
</comment>
<name>A0ABT5HQE5_9CAUL</name>
<dbReference type="Gene3D" id="3.40.1780.10">
    <property type="entry name" value="QueA-like"/>
    <property type="match status" value="1"/>
</dbReference>
<evidence type="ECO:0000256" key="5">
    <source>
        <dbReference type="HAMAP-Rule" id="MF_00113"/>
    </source>
</evidence>
<keyword evidence="4 5" id="KW-0671">Queuosine biosynthesis</keyword>
<dbReference type="InterPro" id="IPR003699">
    <property type="entry name" value="QueA"/>
</dbReference>
<dbReference type="InterPro" id="IPR042118">
    <property type="entry name" value="QueA_dom1"/>
</dbReference>
<dbReference type="InterPro" id="IPR042119">
    <property type="entry name" value="QueA_dom2"/>
</dbReference>
<dbReference type="GO" id="GO:0051075">
    <property type="term" value="F:S-adenosylmethionine:tRNA ribosyltransferase-isomerase activity"/>
    <property type="evidence" value="ECO:0007669"/>
    <property type="project" value="UniProtKB-EC"/>
</dbReference>
<evidence type="ECO:0000256" key="3">
    <source>
        <dbReference type="ARBA" id="ARBA00022691"/>
    </source>
</evidence>
<dbReference type="EC" id="2.4.99.17" evidence="5"/>
<keyword evidence="3 5" id="KW-0949">S-adenosyl-L-methionine</keyword>
<evidence type="ECO:0000256" key="1">
    <source>
        <dbReference type="ARBA" id="ARBA00022490"/>
    </source>
</evidence>
<keyword evidence="1 5" id="KW-0963">Cytoplasm</keyword>
<comment type="catalytic activity">
    <reaction evidence="5">
        <text>7-aminomethyl-7-carbaguanosine(34) in tRNA + S-adenosyl-L-methionine = epoxyqueuosine(34) in tRNA + adenine + L-methionine + 2 H(+)</text>
        <dbReference type="Rhea" id="RHEA:32155"/>
        <dbReference type="Rhea" id="RHEA-COMP:10342"/>
        <dbReference type="Rhea" id="RHEA-COMP:18582"/>
        <dbReference type="ChEBI" id="CHEBI:15378"/>
        <dbReference type="ChEBI" id="CHEBI:16708"/>
        <dbReference type="ChEBI" id="CHEBI:57844"/>
        <dbReference type="ChEBI" id="CHEBI:59789"/>
        <dbReference type="ChEBI" id="CHEBI:82833"/>
        <dbReference type="ChEBI" id="CHEBI:194443"/>
        <dbReference type="EC" id="2.4.99.17"/>
    </reaction>
</comment>
<comment type="subunit">
    <text evidence="5">Monomer.</text>
</comment>
<dbReference type="SUPFAM" id="SSF111337">
    <property type="entry name" value="QueA-like"/>
    <property type="match status" value="1"/>
</dbReference>
<keyword evidence="6" id="KW-0328">Glycosyltransferase</keyword>
<evidence type="ECO:0000313" key="6">
    <source>
        <dbReference type="EMBL" id="MDC7682040.1"/>
    </source>
</evidence>
<comment type="similarity">
    <text evidence="5">Belongs to the QueA family.</text>
</comment>
<dbReference type="HAMAP" id="MF_00113">
    <property type="entry name" value="QueA"/>
    <property type="match status" value="1"/>
</dbReference>
<comment type="function">
    <text evidence="5">Transfers and isomerizes the ribose moiety from AdoMet to the 7-aminomethyl group of 7-deazaguanine (preQ1-tRNA) to give epoxyqueuosine (oQ-tRNA).</text>
</comment>
<reference evidence="6 7" key="1">
    <citation type="submission" date="2023-01" db="EMBL/GenBank/DDBJ databases">
        <title>Novel species of the genus Asticcacaulis isolated from rivers.</title>
        <authorList>
            <person name="Lu H."/>
        </authorList>
    </citation>
    <scope>NUCLEOTIDE SEQUENCE [LARGE SCALE GENOMIC DNA]</scope>
    <source>
        <strain evidence="6 7">BYS171W</strain>
    </source>
</reference>
<evidence type="ECO:0000256" key="4">
    <source>
        <dbReference type="ARBA" id="ARBA00022785"/>
    </source>
</evidence>
<protein>
    <recommendedName>
        <fullName evidence="5">S-adenosylmethionine:tRNA ribosyltransferase-isomerase</fullName>
        <ecNumber evidence="5">2.4.99.17</ecNumber>
    </recommendedName>
    <alternativeName>
        <fullName evidence="5">Queuosine biosynthesis protein QueA</fullName>
    </alternativeName>
</protein>
<evidence type="ECO:0000313" key="7">
    <source>
        <dbReference type="Proteomes" id="UP001214854"/>
    </source>
</evidence>
<comment type="pathway">
    <text evidence="5">tRNA modification; tRNA-queuosine biosynthesis.</text>
</comment>
<dbReference type="Proteomes" id="UP001214854">
    <property type="component" value="Unassembled WGS sequence"/>
</dbReference>
<comment type="caution">
    <text evidence="6">The sequence shown here is derived from an EMBL/GenBank/DDBJ whole genome shotgun (WGS) entry which is preliminary data.</text>
</comment>
<dbReference type="EMBL" id="JAQQKX010000001">
    <property type="protein sequence ID" value="MDC7682040.1"/>
    <property type="molecule type" value="Genomic_DNA"/>
</dbReference>
<dbReference type="RefSeq" id="WP_272746549.1">
    <property type="nucleotide sequence ID" value="NZ_JAQQKX010000001.1"/>
</dbReference>
<accession>A0ABT5HQE5</accession>
<keyword evidence="7" id="KW-1185">Reference proteome</keyword>
<gene>
    <name evidence="5 6" type="primary">queA</name>
    <name evidence="6" type="ORF">PQU92_02060</name>
</gene>
<keyword evidence="2 5" id="KW-0808">Transferase</keyword>
<dbReference type="NCBIfam" id="TIGR00113">
    <property type="entry name" value="queA"/>
    <property type="match status" value="1"/>
</dbReference>
<dbReference type="Gene3D" id="2.40.10.240">
    <property type="entry name" value="QueA-like"/>
    <property type="match status" value="1"/>
</dbReference>
<sequence>MKVSDFDFHLPEDRIALRPMVPREAARLLEVADGLHDRRVADLPSLLRAGDLLIINNTKVLPTQLKGTRERDGQTAGFEATLIKSLDGQSWQAFLKPGKRIREGDRVAFGDLTADILSKNEDGVYVLRFAQSPSEVINGLHRLGGMPLPPYIRSKRAEDAQDLTDYQTVFARDEGSVAAPTAGLHFTPELLETIRAKGVLTEEITLHVGAGTFLPVKVDDTDDHTMHAEFGHITPDSAARINAVRQAGGRLICVGTTALRLLESACDDQGVIRPFAAETAIFITPGVRINSADMLLTNFHLPKSTLFMLVCAFAGTEAMKAAYDHAIETGYRFFSYGDACLLTNRSRD</sequence>
<dbReference type="PANTHER" id="PTHR30307">
    <property type="entry name" value="S-ADENOSYLMETHIONINE:TRNA RIBOSYLTRANSFERASE-ISOMERASE"/>
    <property type="match status" value="1"/>
</dbReference>
<dbReference type="NCBIfam" id="NF001140">
    <property type="entry name" value="PRK00147.1"/>
    <property type="match status" value="1"/>
</dbReference>
<evidence type="ECO:0000256" key="2">
    <source>
        <dbReference type="ARBA" id="ARBA00022679"/>
    </source>
</evidence>
<dbReference type="InterPro" id="IPR036100">
    <property type="entry name" value="QueA_sf"/>
</dbReference>
<organism evidence="6 7">
    <name type="scientific">Asticcacaulis aquaticus</name>
    <dbReference type="NCBI Taxonomy" id="2984212"/>
    <lineage>
        <taxon>Bacteria</taxon>
        <taxon>Pseudomonadati</taxon>
        <taxon>Pseudomonadota</taxon>
        <taxon>Alphaproteobacteria</taxon>
        <taxon>Caulobacterales</taxon>
        <taxon>Caulobacteraceae</taxon>
        <taxon>Asticcacaulis</taxon>
    </lineage>
</organism>
<proteinExistence type="inferred from homology"/>
<dbReference type="Pfam" id="PF02547">
    <property type="entry name" value="Queuosine_synth"/>
    <property type="match status" value="1"/>
</dbReference>
<dbReference type="PANTHER" id="PTHR30307:SF0">
    <property type="entry name" value="S-ADENOSYLMETHIONINE:TRNA RIBOSYLTRANSFERASE-ISOMERASE"/>
    <property type="match status" value="1"/>
</dbReference>